<dbReference type="SUPFAM" id="SSF54909">
    <property type="entry name" value="Dimeric alpha+beta barrel"/>
    <property type="match status" value="1"/>
</dbReference>
<evidence type="ECO:0000259" key="2">
    <source>
        <dbReference type="Pfam" id="PF03795"/>
    </source>
</evidence>
<dbReference type="AlphaFoldDB" id="A0A5C5VK11"/>
<dbReference type="OrthoDB" id="9807535at2"/>
<evidence type="ECO:0000313" key="4">
    <source>
        <dbReference type="Proteomes" id="UP000316714"/>
    </source>
</evidence>
<sequence>MKYLLLMYNREDAFTAEELPGEMENALQICRELHAESKYVAASPLEPVATAVSVLVRDGQATCRDGPFAETKEQLGGYVLVDVDTLDEAVAIASRFPSAQSGTVEVRRLEEAPAR</sequence>
<name>A0A5C5VK11_9BACT</name>
<dbReference type="InterPro" id="IPR005545">
    <property type="entry name" value="YCII"/>
</dbReference>
<dbReference type="Gene3D" id="3.30.70.1060">
    <property type="entry name" value="Dimeric alpha+beta barrel"/>
    <property type="match status" value="1"/>
</dbReference>
<dbReference type="PANTHER" id="PTHR35174:SF3">
    <property type="entry name" value="BLL7171 PROTEIN"/>
    <property type="match status" value="1"/>
</dbReference>
<comment type="similarity">
    <text evidence="1">Belongs to the YciI family.</text>
</comment>
<protein>
    <submittedName>
        <fullName evidence="3">YCII-related domain protein</fullName>
    </submittedName>
</protein>
<evidence type="ECO:0000313" key="3">
    <source>
        <dbReference type="EMBL" id="TWT38270.1"/>
    </source>
</evidence>
<gene>
    <name evidence="3" type="ORF">KOR34_32390</name>
</gene>
<evidence type="ECO:0000256" key="1">
    <source>
        <dbReference type="ARBA" id="ARBA00007689"/>
    </source>
</evidence>
<comment type="caution">
    <text evidence="3">The sequence shown here is derived from an EMBL/GenBank/DDBJ whole genome shotgun (WGS) entry which is preliminary data.</text>
</comment>
<keyword evidence="4" id="KW-1185">Reference proteome</keyword>
<feature type="domain" description="YCII-related" evidence="2">
    <location>
        <begin position="1"/>
        <end position="110"/>
    </location>
</feature>
<accession>A0A5C5VK11</accession>
<dbReference type="InterPro" id="IPR011008">
    <property type="entry name" value="Dimeric_a/b-barrel"/>
</dbReference>
<dbReference type="Proteomes" id="UP000316714">
    <property type="component" value="Unassembled WGS sequence"/>
</dbReference>
<proteinExistence type="inferred from homology"/>
<dbReference type="EMBL" id="SIHJ01000001">
    <property type="protein sequence ID" value="TWT38270.1"/>
    <property type="molecule type" value="Genomic_DNA"/>
</dbReference>
<dbReference type="PANTHER" id="PTHR35174">
    <property type="entry name" value="BLL7171 PROTEIN-RELATED"/>
    <property type="match status" value="1"/>
</dbReference>
<reference evidence="3 4" key="1">
    <citation type="submission" date="2019-02" db="EMBL/GenBank/DDBJ databases">
        <title>Deep-cultivation of Planctomycetes and their phenomic and genomic characterization uncovers novel biology.</title>
        <authorList>
            <person name="Wiegand S."/>
            <person name="Jogler M."/>
            <person name="Boedeker C."/>
            <person name="Pinto D."/>
            <person name="Vollmers J."/>
            <person name="Rivas-Marin E."/>
            <person name="Kohn T."/>
            <person name="Peeters S.H."/>
            <person name="Heuer A."/>
            <person name="Rast P."/>
            <person name="Oberbeckmann S."/>
            <person name="Bunk B."/>
            <person name="Jeske O."/>
            <person name="Meyerdierks A."/>
            <person name="Storesund J.E."/>
            <person name="Kallscheuer N."/>
            <person name="Luecker S."/>
            <person name="Lage O.M."/>
            <person name="Pohl T."/>
            <person name="Merkel B.J."/>
            <person name="Hornburger P."/>
            <person name="Mueller R.-W."/>
            <person name="Bruemmer F."/>
            <person name="Labrenz M."/>
            <person name="Spormann A.M."/>
            <person name="Op Den Camp H."/>
            <person name="Overmann J."/>
            <person name="Amann R."/>
            <person name="Jetten M.S.M."/>
            <person name="Mascher T."/>
            <person name="Medema M.H."/>
            <person name="Devos D.P."/>
            <person name="Kaster A.-K."/>
            <person name="Ovreas L."/>
            <person name="Rohde M."/>
            <person name="Galperin M.Y."/>
            <person name="Jogler C."/>
        </authorList>
    </citation>
    <scope>NUCLEOTIDE SEQUENCE [LARGE SCALE GENOMIC DNA]</scope>
    <source>
        <strain evidence="3 4">KOR34</strain>
    </source>
</reference>
<dbReference type="Pfam" id="PF03795">
    <property type="entry name" value="YCII"/>
    <property type="match status" value="1"/>
</dbReference>
<organism evidence="3 4">
    <name type="scientific">Posidoniimonas corsicana</name>
    <dbReference type="NCBI Taxonomy" id="1938618"/>
    <lineage>
        <taxon>Bacteria</taxon>
        <taxon>Pseudomonadati</taxon>
        <taxon>Planctomycetota</taxon>
        <taxon>Planctomycetia</taxon>
        <taxon>Pirellulales</taxon>
        <taxon>Lacipirellulaceae</taxon>
        <taxon>Posidoniimonas</taxon>
    </lineage>
</organism>
<dbReference type="RefSeq" id="WP_146565679.1">
    <property type="nucleotide sequence ID" value="NZ_SIHJ01000001.1"/>
</dbReference>